<dbReference type="AlphaFoldDB" id="A0A8B9JPP4"/>
<keyword evidence="12" id="KW-1133">Transmembrane helix</keyword>
<dbReference type="PANTHER" id="PTHR24300">
    <property type="entry name" value="CYTOCHROME P450 508A4-RELATED"/>
    <property type="match status" value="1"/>
</dbReference>
<dbReference type="PRINTS" id="PR00463">
    <property type="entry name" value="EP450I"/>
</dbReference>
<comment type="similarity">
    <text evidence="3 11">Belongs to the cytochrome P450 family.</text>
</comment>
<proteinExistence type="inferred from homology"/>
<dbReference type="GO" id="GO:0005506">
    <property type="term" value="F:iron ion binding"/>
    <property type="evidence" value="ECO:0007669"/>
    <property type="project" value="InterPro"/>
</dbReference>
<keyword evidence="6 11" id="KW-0560">Oxidoreductase</keyword>
<dbReference type="PANTHER" id="PTHR24300:SF309">
    <property type="entry name" value="CYTOCHROME P450-RELATED"/>
    <property type="match status" value="1"/>
</dbReference>
<dbReference type="InterPro" id="IPR036396">
    <property type="entry name" value="Cyt_P450_sf"/>
</dbReference>
<reference evidence="13" key="1">
    <citation type="submission" date="2025-08" db="UniProtKB">
        <authorList>
            <consortium name="Ensembl"/>
        </authorList>
    </citation>
    <scope>IDENTIFICATION</scope>
</reference>
<evidence type="ECO:0000313" key="14">
    <source>
        <dbReference type="Proteomes" id="UP000694621"/>
    </source>
</evidence>
<dbReference type="PRINTS" id="PR01686">
    <property type="entry name" value="EP450ICYP2D"/>
</dbReference>
<dbReference type="InterPro" id="IPR008069">
    <property type="entry name" value="Cyt_P450_E_grp-I_CYP2D-like"/>
</dbReference>
<dbReference type="FunFam" id="1.10.630.10:FF:000004">
    <property type="entry name" value="cytochrome P450 2D15 isoform X1"/>
    <property type="match status" value="1"/>
</dbReference>
<evidence type="ECO:0008006" key="15">
    <source>
        <dbReference type="Google" id="ProtNLM"/>
    </source>
</evidence>
<evidence type="ECO:0000256" key="3">
    <source>
        <dbReference type="ARBA" id="ARBA00010617"/>
    </source>
</evidence>
<dbReference type="PROSITE" id="PS00086">
    <property type="entry name" value="CYTOCHROME_P450"/>
    <property type="match status" value="1"/>
</dbReference>
<dbReference type="SUPFAM" id="SSF48264">
    <property type="entry name" value="Cytochrome P450"/>
    <property type="match status" value="1"/>
</dbReference>
<dbReference type="InterPro" id="IPR002401">
    <property type="entry name" value="Cyt_P450_E_grp-I"/>
</dbReference>
<evidence type="ECO:0000256" key="5">
    <source>
        <dbReference type="ARBA" id="ARBA00022723"/>
    </source>
</evidence>
<name>A0A8B9JPP4_ASTMX</name>
<keyword evidence="5 10" id="KW-0479">Metal-binding</keyword>
<dbReference type="InterPro" id="IPR050182">
    <property type="entry name" value="Cytochrome_P450_fam2"/>
</dbReference>
<keyword evidence="12" id="KW-0812">Transmembrane</keyword>
<dbReference type="Proteomes" id="UP000694621">
    <property type="component" value="Unplaced"/>
</dbReference>
<evidence type="ECO:0000256" key="6">
    <source>
        <dbReference type="ARBA" id="ARBA00023002"/>
    </source>
</evidence>
<dbReference type="PRINTS" id="PR00385">
    <property type="entry name" value="P450"/>
</dbReference>
<evidence type="ECO:0000256" key="10">
    <source>
        <dbReference type="PIRSR" id="PIRSR602401-1"/>
    </source>
</evidence>
<dbReference type="GO" id="GO:0016020">
    <property type="term" value="C:membrane"/>
    <property type="evidence" value="ECO:0007669"/>
    <property type="project" value="UniProtKB-SubCell"/>
</dbReference>
<comment type="subcellular location">
    <subcellularLocation>
        <location evidence="2">Membrane</location>
    </subcellularLocation>
</comment>
<dbReference type="GO" id="GO:0006082">
    <property type="term" value="P:organic acid metabolic process"/>
    <property type="evidence" value="ECO:0007669"/>
    <property type="project" value="TreeGrafter"/>
</dbReference>
<dbReference type="InterPro" id="IPR017972">
    <property type="entry name" value="Cyt_P450_CS"/>
</dbReference>
<dbReference type="Pfam" id="PF00067">
    <property type="entry name" value="p450"/>
    <property type="match status" value="1"/>
</dbReference>
<comment type="cofactor">
    <cofactor evidence="1 10">
        <name>heme</name>
        <dbReference type="ChEBI" id="CHEBI:30413"/>
    </cofactor>
</comment>
<keyword evidence="8 11" id="KW-0503">Monooxygenase</keyword>
<organism evidence="13 14">
    <name type="scientific">Astyanax mexicanus</name>
    <name type="common">Blind cave fish</name>
    <name type="synonym">Astyanax fasciatus mexicanus</name>
    <dbReference type="NCBI Taxonomy" id="7994"/>
    <lineage>
        <taxon>Eukaryota</taxon>
        <taxon>Metazoa</taxon>
        <taxon>Chordata</taxon>
        <taxon>Craniata</taxon>
        <taxon>Vertebrata</taxon>
        <taxon>Euteleostomi</taxon>
        <taxon>Actinopterygii</taxon>
        <taxon>Neopterygii</taxon>
        <taxon>Teleostei</taxon>
        <taxon>Ostariophysi</taxon>
        <taxon>Characiformes</taxon>
        <taxon>Characoidei</taxon>
        <taxon>Acestrorhamphidae</taxon>
        <taxon>Acestrorhamphinae</taxon>
        <taxon>Astyanax</taxon>
    </lineage>
</organism>
<dbReference type="Ensembl" id="ENSAMXT00005027348.1">
    <property type="protein sequence ID" value="ENSAMXP00005024796.1"/>
    <property type="gene ID" value="ENSAMXG00005012380.1"/>
</dbReference>
<evidence type="ECO:0000256" key="1">
    <source>
        <dbReference type="ARBA" id="ARBA00001971"/>
    </source>
</evidence>
<feature type="binding site" description="axial binding residue" evidence="10">
    <location>
        <position position="448"/>
    </location>
    <ligand>
        <name>heme</name>
        <dbReference type="ChEBI" id="CHEBI:30413"/>
    </ligand>
    <ligandPart>
        <name>Fe</name>
        <dbReference type="ChEBI" id="CHEBI:18248"/>
    </ligandPart>
</feature>
<evidence type="ECO:0000256" key="9">
    <source>
        <dbReference type="ARBA" id="ARBA00023136"/>
    </source>
</evidence>
<evidence type="ECO:0000256" key="8">
    <source>
        <dbReference type="ARBA" id="ARBA00023033"/>
    </source>
</evidence>
<evidence type="ECO:0000256" key="4">
    <source>
        <dbReference type="ARBA" id="ARBA00022617"/>
    </source>
</evidence>
<evidence type="ECO:0000313" key="13">
    <source>
        <dbReference type="Ensembl" id="ENSAMXP00005024796.1"/>
    </source>
</evidence>
<dbReference type="GO" id="GO:0016712">
    <property type="term" value="F:oxidoreductase activity, acting on paired donors, with incorporation or reduction of molecular oxygen, reduced flavin or flavoprotein as one donor, and incorporation of one atom of oxygen"/>
    <property type="evidence" value="ECO:0007669"/>
    <property type="project" value="InterPro"/>
</dbReference>
<feature type="transmembrane region" description="Helical" evidence="12">
    <location>
        <begin position="6"/>
        <end position="26"/>
    </location>
</feature>
<evidence type="ECO:0000256" key="12">
    <source>
        <dbReference type="SAM" id="Phobius"/>
    </source>
</evidence>
<dbReference type="Gene3D" id="1.10.630.10">
    <property type="entry name" value="Cytochrome P450"/>
    <property type="match status" value="1"/>
</dbReference>
<evidence type="ECO:0000256" key="2">
    <source>
        <dbReference type="ARBA" id="ARBA00004370"/>
    </source>
</evidence>
<evidence type="ECO:0000256" key="11">
    <source>
        <dbReference type="RuleBase" id="RU000461"/>
    </source>
</evidence>
<keyword evidence="4 10" id="KW-0349">Heme</keyword>
<dbReference type="GO" id="GO:0020037">
    <property type="term" value="F:heme binding"/>
    <property type="evidence" value="ECO:0007669"/>
    <property type="project" value="InterPro"/>
</dbReference>
<keyword evidence="9 12" id="KW-0472">Membrane</keyword>
<evidence type="ECO:0000256" key="7">
    <source>
        <dbReference type="ARBA" id="ARBA00023004"/>
    </source>
</evidence>
<dbReference type="GO" id="GO:0005737">
    <property type="term" value="C:cytoplasm"/>
    <property type="evidence" value="ECO:0007669"/>
    <property type="project" value="TreeGrafter"/>
</dbReference>
<protein>
    <recommendedName>
        <fullName evidence="15">Cytochrome P450, family 2, subfamily J, polypeptide 2</fullName>
    </recommendedName>
</protein>
<dbReference type="InterPro" id="IPR001128">
    <property type="entry name" value="Cyt_P450"/>
</dbReference>
<sequence>MLALLIYSIHILYFFFQILLISYIFAHSFSKWFYRFSYETKLRQPEFKKTNIQCYEQHLYIMICKKNLFQLAEEYGEVFSLRWGSEKVVFVSGYKMVKEALVTQLDSFADRPAVPLFDKILSGLGLIVSNGYLWKMQRRFANTHLRGFTEGKRSLELSIQQECVFLCEAFQAEKGPFDPHFILNNAVSNIISSLVFGHRFDYHDERFQNLLRLDSEAIALSGLTQTQLYNAYPSLFEYLPGPHQKMFANYKMILQFIRDEIKKHKENLDPTDPKDYIDAFLLEIEKKTSDPAAGFNIDTLVSATLDMFEAGSETSATTIWWGLLYMMKYPEIQEKVQAEIDRVIGQSRQLNMDDRPSMPYTDAVIHEIQRMGNVVPLGATKTACKDTTLGGYFIPKGTAVNTNLSSVLYDKNEWETPNTFNPEHFLDKQGQFRKRDAFLPFSAGRRSCLGEQLARMELFLFFATLLQRFRLSPGPGEKMSLEGQLGFTYAPTPYMMCVTPR</sequence>
<dbReference type="GO" id="GO:0006805">
    <property type="term" value="P:xenobiotic metabolic process"/>
    <property type="evidence" value="ECO:0007669"/>
    <property type="project" value="TreeGrafter"/>
</dbReference>
<accession>A0A8B9JPP4</accession>
<keyword evidence="7 10" id="KW-0408">Iron</keyword>